<dbReference type="PROSITE" id="PS50011">
    <property type="entry name" value="PROTEIN_KINASE_DOM"/>
    <property type="match status" value="1"/>
</dbReference>
<dbReference type="SMART" id="SM00220">
    <property type="entry name" value="S_TKc"/>
    <property type="match status" value="1"/>
</dbReference>
<keyword evidence="1" id="KW-1133">Transmembrane helix</keyword>
<dbReference type="InterPro" id="IPR000719">
    <property type="entry name" value="Prot_kinase_dom"/>
</dbReference>
<keyword evidence="1" id="KW-0472">Membrane</keyword>
<keyword evidence="4" id="KW-1185">Reference proteome</keyword>
<keyword evidence="1" id="KW-0812">Transmembrane</keyword>
<feature type="transmembrane region" description="Helical" evidence="1">
    <location>
        <begin position="241"/>
        <end position="259"/>
    </location>
</feature>
<dbReference type="InterPro" id="IPR011009">
    <property type="entry name" value="Kinase-like_dom_sf"/>
</dbReference>
<dbReference type="AlphaFoldDB" id="A0A3G9JS94"/>
<dbReference type="EMBL" id="AP019309">
    <property type="protein sequence ID" value="BBH25989.1"/>
    <property type="molecule type" value="Genomic_DNA"/>
</dbReference>
<dbReference type="KEGG" id="ebm:SG0102_09230"/>
<reference evidence="3 4" key="1">
    <citation type="submission" date="2018-11" db="EMBL/GenBank/DDBJ databases">
        <title>Novel Erysipelotrichaceae bacterium isolated from small intestine of a swine.</title>
        <authorList>
            <person name="Kim J.S."/>
            <person name="Choe H."/>
            <person name="Lee Y.R."/>
            <person name="Kim K.M."/>
            <person name="Park D.S."/>
        </authorList>
    </citation>
    <scope>NUCLEOTIDE SEQUENCE [LARGE SCALE GENOMIC DNA]</scope>
    <source>
        <strain evidence="3 4">SG0102</strain>
    </source>
</reference>
<organism evidence="3 4">
    <name type="scientific">Intestinibaculum porci</name>
    <dbReference type="NCBI Taxonomy" id="2487118"/>
    <lineage>
        <taxon>Bacteria</taxon>
        <taxon>Bacillati</taxon>
        <taxon>Bacillota</taxon>
        <taxon>Erysipelotrichia</taxon>
        <taxon>Erysipelotrichales</taxon>
        <taxon>Erysipelotrichaceae</taxon>
        <taxon>Intestinibaculum</taxon>
    </lineage>
</organism>
<feature type="transmembrane region" description="Helical" evidence="1">
    <location>
        <begin position="305"/>
        <end position="330"/>
    </location>
</feature>
<dbReference type="SUPFAM" id="SSF56112">
    <property type="entry name" value="Protein kinase-like (PK-like)"/>
    <property type="match status" value="1"/>
</dbReference>
<feature type="transmembrane region" description="Helical" evidence="1">
    <location>
        <begin position="265"/>
        <end position="284"/>
    </location>
</feature>
<name>A0A3G9JS94_9FIRM</name>
<dbReference type="GO" id="GO:0005524">
    <property type="term" value="F:ATP binding"/>
    <property type="evidence" value="ECO:0007669"/>
    <property type="project" value="InterPro"/>
</dbReference>
<dbReference type="InterPro" id="IPR008271">
    <property type="entry name" value="Ser/Thr_kinase_AS"/>
</dbReference>
<evidence type="ECO:0000313" key="4">
    <source>
        <dbReference type="Proteomes" id="UP000268059"/>
    </source>
</evidence>
<dbReference type="PANTHER" id="PTHR24347">
    <property type="entry name" value="SERINE/THREONINE-PROTEIN KINASE"/>
    <property type="match status" value="1"/>
</dbReference>
<evidence type="ECO:0000256" key="1">
    <source>
        <dbReference type="SAM" id="Phobius"/>
    </source>
</evidence>
<dbReference type="Pfam" id="PF00069">
    <property type="entry name" value="Pkinase"/>
    <property type="match status" value="1"/>
</dbReference>
<proteinExistence type="predicted"/>
<dbReference type="GO" id="GO:0004672">
    <property type="term" value="F:protein kinase activity"/>
    <property type="evidence" value="ECO:0007669"/>
    <property type="project" value="InterPro"/>
</dbReference>
<gene>
    <name evidence="3" type="ORF">SG0102_09230</name>
</gene>
<evidence type="ECO:0000313" key="3">
    <source>
        <dbReference type="EMBL" id="BBH25989.1"/>
    </source>
</evidence>
<dbReference type="PROSITE" id="PS00108">
    <property type="entry name" value="PROTEIN_KINASE_ST"/>
    <property type="match status" value="1"/>
</dbReference>
<protein>
    <recommendedName>
        <fullName evidence="2">Protein kinase domain-containing protein</fullName>
    </recommendedName>
</protein>
<dbReference type="Proteomes" id="UP000268059">
    <property type="component" value="Chromosome"/>
</dbReference>
<sequence>MMRKEIQVIKKDDQKIIYLITDQNEKIIEKILPLEARSLYVALRDIKTYIPRIKKIYESQGRLIVDEEYIEAPTLATYQQSRPLTRSQIISVMQQLLEILDVLHHHDPMIIHRDIKPENIYYDGEKIILGDFDIARFYTNKHTVDTTALGSIGYAAPEQFGFSQTTEQTDLYACGVLLNVLATGYMPSVSLVKGMLRPIVKRAIEIDPQDRHQSAQAMQRSLAYCTLIPVGFRHGKKSHKIIASITYILFALLLIMVALSVKKDTFWSVLFMLSLELWFFVFGFNYANVYDFCLFHKNHYRMIRILGILLTTIITYFFFLFLFGLGLVIFS</sequence>
<evidence type="ECO:0000259" key="2">
    <source>
        <dbReference type="PROSITE" id="PS50011"/>
    </source>
</evidence>
<accession>A0A3G9JS94</accession>
<feature type="domain" description="Protein kinase" evidence="2">
    <location>
        <begin position="1"/>
        <end position="223"/>
    </location>
</feature>
<dbReference type="Gene3D" id="1.10.510.10">
    <property type="entry name" value="Transferase(Phosphotransferase) domain 1"/>
    <property type="match status" value="1"/>
</dbReference>
<dbReference type="InParanoid" id="A0A3G9JS94"/>